<feature type="domain" description="AB hydrolase-1" evidence="1">
    <location>
        <begin position="169"/>
        <end position="239"/>
    </location>
</feature>
<protein>
    <submittedName>
        <fullName evidence="2">Alpha/beta fold family hydrolase</fullName>
    </submittedName>
</protein>
<dbReference type="Proteomes" id="UP000217805">
    <property type="component" value="Chromosome"/>
</dbReference>
<keyword evidence="3" id="KW-1185">Reference proteome</keyword>
<dbReference type="Pfam" id="PF00561">
    <property type="entry name" value="Abhydrolase_1"/>
    <property type="match status" value="2"/>
</dbReference>
<dbReference type="RefSeq" id="WP_096378460.1">
    <property type="nucleotide sequence ID" value="NZ_AP014609.1"/>
</dbReference>
<gene>
    <name evidence="2" type="ORF">BPAY_558</name>
</gene>
<reference evidence="2 3" key="1">
    <citation type="journal article" date="2015" name="Microbes Environ.">
        <title>An Efficient Strategy Developed for Next-Generation Sequencing of Endosymbiont Genomes Performed Using Crude DNA Isolated from Host Tissues: A Case Study of Blattabacterium cuenoti Inhabiting the Fat Bodies of Cockroaches.</title>
        <authorList>
            <person name="Kinjo Y."/>
            <person name="Saitoh S."/>
            <person name="Tokuda G."/>
        </authorList>
    </citation>
    <scope>NUCLEOTIDE SEQUENCE [LARGE SCALE GENOMIC DNA]</scope>
    <source>
        <strain evidence="2 3">BPAY</strain>
    </source>
</reference>
<dbReference type="InterPro" id="IPR029058">
    <property type="entry name" value="AB_hydrolase_fold"/>
</dbReference>
<dbReference type="GO" id="GO:0016787">
    <property type="term" value="F:hydrolase activity"/>
    <property type="evidence" value="ECO:0007669"/>
    <property type="project" value="UniProtKB-KW"/>
</dbReference>
<dbReference type="InterPro" id="IPR000073">
    <property type="entry name" value="AB_hydrolase_1"/>
</dbReference>
<dbReference type="EMBL" id="AP014609">
    <property type="protein sequence ID" value="BAR92275.1"/>
    <property type="molecule type" value="Genomic_DNA"/>
</dbReference>
<evidence type="ECO:0000259" key="1">
    <source>
        <dbReference type="Pfam" id="PF00561"/>
    </source>
</evidence>
<keyword evidence="2" id="KW-0378">Hydrolase</keyword>
<evidence type="ECO:0000313" key="2">
    <source>
        <dbReference type="EMBL" id="BAR92275.1"/>
    </source>
</evidence>
<name>A0ABM7EZ46_9FLAO</name>
<sequence>MFHIIDNNKNKFPHIKKGEGHPLILLHGLMGGLSNFKAILDFFPKKGYQVIIPSLPFYNMPLFLTNIFNISQHVIQFLIEIGVKKATLIGNSIGGHIALIIAKKKIDLVHSLVLTGSSGLFEKAFGDAFPKRENYEYIRKKSQEVFYNPNIATKELVDEVFHIVNDKKKGIKTLYIAKSAMKYNMSKDLSMIHQPICLIWGKQDHVTPPEVAKEFHRLLPHSELHWIDKCGHVPMMEHPKIFIEILGKWLSKFDFNHENFLFKI</sequence>
<dbReference type="SUPFAM" id="SSF53474">
    <property type="entry name" value="alpha/beta-Hydrolases"/>
    <property type="match status" value="1"/>
</dbReference>
<dbReference type="Gene3D" id="3.40.50.1820">
    <property type="entry name" value="alpha/beta hydrolase"/>
    <property type="match status" value="1"/>
</dbReference>
<feature type="domain" description="AB hydrolase-1" evidence="1">
    <location>
        <begin position="22"/>
        <end position="146"/>
    </location>
</feature>
<dbReference type="PRINTS" id="PR00111">
    <property type="entry name" value="ABHYDROLASE"/>
</dbReference>
<dbReference type="PANTHER" id="PTHR46438">
    <property type="entry name" value="ALPHA/BETA-HYDROLASES SUPERFAMILY PROTEIN"/>
    <property type="match status" value="1"/>
</dbReference>
<evidence type="ECO:0000313" key="3">
    <source>
        <dbReference type="Proteomes" id="UP000217805"/>
    </source>
</evidence>
<organism evidence="2 3">
    <name type="scientific">Blattabacterium cuenoti BPAY</name>
    <dbReference type="NCBI Taxonomy" id="1457031"/>
    <lineage>
        <taxon>Bacteria</taxon>
        <taxon>Pseudomonadati</taxon>
        <taxon>Bacteroidota</taxon>
        <taxon>Flavobacteriia</taxon>
        <taxon>Flavobacteriales</taxon>
        <taxon>Blattabacteriaceae</taxon>
        <taxon>Blattabacterium</taxon>
    </lineage>
</organism>
<proteinExistence type="predicted"/>
<accession>A0ABM7EZ46</accession>